<sequence>MTTGEIEKNGDEKGSFISLQSMGFGRVESNFSDMSISSGGSGFVSFLLTFRYDSRNSVLEWLILLIDNSNGRGSMEFVVPRTDSSAFFPISVQFSAQYIQTYVKLNSVLKMLVLPLETIMYLRECYLSQHAIIYGGDLLGLNQFSTRGGFHLGLGSLQSSVPEYFHSLDEEGICRTGFELIFAFDESKINETMDVVKCKAIEIDKSKIEKNRGEKGGFISFQSMGSGRIESGFSDMSISSGGGGGGFGSGGGFGLSTDVESFSTKSKGHPPSSATAPPKGLGMQLGKSQRTNQLLESLKAEGEVILEDVQPKAGQPRSAAPPLTDIDTLTIEEKLNIETGGNLGILFKTHPNMNKELFTSENILGLKDPNRPFPTGQAGDAGGVGLLKWRMQTYMSIEYEASSMFDLRNVVISVPLPALQEHQVLGRLMGSGEQHPWRPENSEWNGTVHVFVFKYMHVEDKLNVTLKCDGRMSNFDVEGTLSLQILNQEGGLIQVQVLAFHPFIKTFNLTPSLHIIVAKMPENAQENNIRKIFTGKNYAAWEFQLETFLKGKTLWGHIDGSSNGVSTAEMSVADKAAWDAKDNQIMSWILGSMEPHLILSLRPHRSAKAMWNYLKQVYKQDNNARRFQLELAIANYTQGDLSVQDYYSGFLTLWNDYSDLVTAKVSAEGLEAVQLVHKTSQKDQFLMKLRPDFESIRASLVNRDPVPTLEACFGELLREEQRLNTQNIMEQSRVASNTVSVAYAAHGKGKGRDMSTTQCYSCKKYGHIAPNCPQKFCNYCKQPGHIIKDCTIRPSRSNKVYHACYGDLRSLASPNGTALPIVAVGDVSSSFKDVLVSPNLSVNLVSVGQLVDQNYDVHFTHGGCVVQIDVVALDSEGA</sequence>
<proteinExistence type="predicted"/>
<evidence type="ECO:0000313" key="1">
    <source>
        <dbReference type="EMBL" id="KAJ0081095.1"/>
    </source>
</evidence>
<evidence type="ECO:0000313" key="2">
    <source>
        <dbReference type="Proteomes" id="UP001164250"/>
    </source>
</evidence>
<accession>A0ACC1A0V8</accession>
<protein>
    <submittedName>
        <fullName evidence="1">Uncharacterized protein</fullName>
    </submittedName>
</protein>
<reference evidence="2" key="1">
    <citation type="journal article" date="2023" name="G3 (Bethesda)">
        <title>Genome assembly and association tests identify interacting loci associated with vigor, precocity, and sex in interspecific pistachio rootstocks.</title>
        <authorList>
            <person name="Palmer W."/>
            <person name="Jacygrad E."/>
            <person name="Sagayaradj S."/>
            <person name="Cavanaugh K."/>
            <person name="Han R."/>
            <person name="Bertier L."/>
            <person name="Beede B."/>
            <person name="Kafkas S."/>
            <person name="Golino D."/>
            <person name="Preece J."/>
            <person name="Michelmore R."/>
        </authorList>
    </citation>
    <scope>NUCLEOTIDE SEQUENCE [LARGE SCALE GENOMIC DNA]</scope>
</reference>
<comment type="caution">
    <text evidence="1">The sequence shown here is derived from an EMBL/GenBank/DDBJ whole genome shotgun (WGS) entry which is preliminary data.</text>
</comment>
<dbReference type="Proteomes" id="UP001164250">
    <property type="component" value="Chromosome 12"/>
</dbReference>
<organism evidence="1 2">
    <name type="scientific">Pistacia atlantica</name>
    <dbReference type="NCBI Taxonomy" id="434234"/>
    <lineage>
        <taxon>Eukaryota</taxon>
        <taxon>Viridiplantae</taxon>
        <taxon>Streptophyta</taxon>
        <taxon>Embryophyta</taxon>
        <taxon>Tracheophyta</taxon>
        <taxon>Spermatophyta</taxon>
        <taxon>Magnoliopsida</taxon>
        <taxon>eudicotyledons</taxon>
        <taxon>Gunneridae</taxon>
        <taxon>Pentapetalae</taxon>
        <taxon>rosids</taxon>
        <taxon>malvids</taxon>
        <taxon>Sapindales</taxon>
        <taxon>Anacardiaceae</taxon>
        <taxon>Pistacia</taxon>
    </lineage>
</organism>
<name>A0ACC1A0V8_9ROSI</name>
<gene>
    <name evidence="1" type="ORF">Patl1_12285</name>
</gene>
<dbReference type="EMBL" id="CM047908">
    <property type="protein sequence ID" value="KAJ0081095.1"/>
    <property type="molecule type" value="Genomic_DNA"/>
</dbReference>
<keyword evidence="2" id="KW-1185">Reference proteome</keyword>